<proteinExistence type="inferred from homology"/>
<organism evidence="4 5">
    <name type="scientific">Gigaspora margarita</name>
    <dbReference type="NCBI Taxonomy" id="4874"/>
    <lineage>
        <taxon>Eukaryota</taxon>
        <taxon>Fungi</taxon>
        <taxon>Fungi incertae sedis</taxon>
        <taxon>Mucoromycota</taxon>
        <taxon>Glomeromycotina</taxon>
        <taxon>Glomeromycetes</taxon>
        <taxon>Diversisporales</taxon>
        <taxon>Gigasporaceae</taxon>
        <taxon>Gigaspora</taxon>
    </lineage>
</organism>
<keyword evidence="3" id="KW-0687">Ribonucleoprotein</keyword>
<sequence>SGRLSNRIEVTVFIPSEGYNLQEFSNLLIQGGGAKDLSEMNFSMVCGTKNTEGVKK</sequence>
<keyword evidence="5" id="KW-1185">Reference proteome</keyword>
<reference evidence="4 5" key="1">
    <citation type="submission" date="2021-06" db="EMBL/GenBank/DDBJ databases">
        <authorList>
            <person name="Kallberg Y."/>
            <person name="Tangrot J."/>
            <person name="Rosling A."/>
        </authorList>
    </citation>
    <scope>NUCLEOTIDE SEQUENCE [LARGE SCALE GENOMIC DNA]</scope>
    <source>
        <strain evidence="4 5">120-4 pot B 10/14</strain>
    </source>
</reference>
<dbReference type="SUPFAM" id="SSF50249">
    <property type="entry name" value="Nucleic acid-binding proteins"/>
    <property type="match status" value="1"/>
</dbReference>
<comment type="caution">
    <text evidence="4">The sequence shown here is derived from an EMBL/GenBank/DDBJ whole genome shotgun (WGS) entry which is preliminary data.</text>
</comment>
<evidence type="ECO:0000313" key="5">
    <source>
        <dbReference type="Proteomes" id="UP000789901"/>
    </source>
</evidence>
<evidence type="ECO:0000256" key="3">
    <source>
        <dbReference type="ARBA" id="ARBA00023274"/>
    </source>
</evidence>
<comment type="similarity">
    <text evidence="1">Belongs to the universal ribosomal protein uS12 family.</text>
</comment>
<dbReference type="Proteomes" id="UP000789901">
    <property type="component" value="Unassembled WGS sequence"/>
</dbReference>
<evidence type="ECO:0000256" key="2">
    <source>
        <dbReference type="ARBA" id="ARBA00022980"/>
    </source>
</evidence>
<dbReference type="EMBL" id="CAJVQB010062917">
    <property type="protein sequence ID" value="CAG8840453.1"/>
    <property type="molecule type" value="Genomic_DNA"/>
</dbReference>
<feature type="non-terminal residue" evidence="4">
    <location>
        <position position="1"/>
    </location>
</feature>
<evidence type="ECO:0000313" key="4">
    <source>
        <dbReference type="EMBL" id="CAG8840453.1"/>
    </source>
</evidence>
<name>A0ABN7WU50_GIGMA</name>
<keyword evidence="2" id="KW-0689">Ribosomal protein</keyword>
<dbReference type="Gene3D" id="2.40.50.140">
    <property type="entry name" value="Nucleic acid-binding proteins"/>
    <property type="match status" value="1"/>
</dbReference>
<evidence type="ECO:0000256" key="1">
    <source>
        <dbReference type="ARBA" id="ARBA00005657"/>
    </source>
</evidence>
<dbReference type="InterPro" id="IPR012340">
    <property type="entry name" value="NA-bd_OB-fold"/>
</dbReference>
<dbReference type="PRINTS" id="PR01034">
    <property type="entry name" value="RIBOSOMALS12"/>
</dbReference>
<dbReference type="Pfam" id="PF00164">
    <property type="entry name" value="Ribosom_S12_S23"/>
    <property type="match status" value="1"/>
</dbReference>
<accession>A0ABN7WU50</accession>
<dbReference type="InterPro" id="IPR005679">
    <property type="entry name" value="Ribosomal_uS12_bac"/>
</dbReference>
<gene>
    <name evidence="4" type="ORF">GMARGA_LOCUS34921</name>
</gene>
<dbReference type="InterPro" id="IPR006032">
    <property type="entry name" value="Ribosomal_uS12"/>
</dbReference>
<protein>
    <submittedName>
        <fullName evidence="4">24483_t:CDS:1</fullName>
    </submittedName>
</protein>